<dbReference type="SUPFAM" id="SSF56784">
    <property type="entry name" value="HAD-like"/>
    <property type="match status" value="1"/>
</dbReference>
<dbReference type="RefSeq" id="WP_390228009.1">
    <property type="nucleotide sequence ID" value="NZ_JBHSCN010000004.1"/>
</dbReference>
<dbReference type="NCBIfam" id="TIGR01484">
    <property type="entry name" value="HAD-SF-IIB"/>
    <property type="match status" value="1"/>
</dbReference>
<dbReference type="InterPro" id="IPR036412">
    <property type="entry name" value="HAD-like_sf"/>
</dbReference>
<accession>A0ABV8Q6C6</accession>
<dbReference type="Gene3D" id="3.40.50.1000">
    <property type="entry name" value="HAD superfamily/HAD-like"/>
    <property type="match status" value="1"/>
</dbReference>
<organism evidence="1 2">
    <name type="scientific">Gryllotalpicola reticulitermitis</name>
    <dbReference type="NCBI Taxonomy" id="1184153"/>
    <lineage>
        <taxon>Bacteria</taxon>
        <taxon>Bacillati</taxon>
        <taxon>Actinomycetota</taxon>
        <taxon>Actinomycetes</taxon>
        <taxon>Micrococcales</taxon>
        <taxon>Microbacteriaceae</taxon>
        <taxon>Gryllotalpicola</taxon>
    </lineage>
</organism>
<dbReference type="Pfam" id="PF08282">
    <property type="entry name" value="Hydrolase_3"/>
    <property type="match status" value="1"/>
</dbReference>
<gene>
    <name evidence="1" type="ORF">ACFOYW_06600</name>
</gene>
<evidence type="ECO:0000313" key="2">
    <source>
        <dbReference type="Proteomes" id="UP001595900"/>
    </source>
</evidence>
<protein>
    <submittedName>
        <fullName evidence="1">HAD-IIB family hydrolase</fullName>
    </submittedName>
</protein>
<proteinExistence type="predicted"/>
<dbReference type="Proteomes" id="UP001595900">
    <property type="component" value="Unassembled WGS sequence"/>
</dbReference>
<keyword evidence="2" id="KW-1185">Reference proteome</keyword>
<dbReference type="Gene3D" id="3.30.1240.20">
    <property type="match status" value="1"/>
</dbReference>
<comment type="caution">
    <text evidence="1">The sequence shown here is derived from an EMBL/GenBank/DDBJ whole genome shotgun (WGS) entry which is preliminary data.</text>
</comment>
<reference evidence="2" key="1">
    <citation type="journal article" date="2019" name="Int. J. Syst. Evol. Microbiol.">
        <title>The Global Catalogue of Microorganisms (GCM) 10K type strain sequencing project: providing services to taxonomists for standard genome sequencing and annotation.</title>
        <authorList>
            <consortium name="The Broad Institute Genomics Platform"/>
            <consortium name="The Broad Institute Genome Sequencing Center for Infectious Disease"/>
            <person name="Wu L."/>
            <person name="Ma J."/>
        </authorList>
    </citation>
    <scope>NUCLEOTIDE SEQUENCE [LARGE SCALE GENOMIC DNA]</scope>
    <source>
        <strain evidence="2">CGMCC 1.10363</strain>
    </source>
</reference>
<dbReference type="InterPro" id="IPR006379">
    <property type="entry name" value="HAD-SF_hydro_IIB"/>
</dbReference>
<dbReference type="InterPro" id="IPR023214">
    <property type="entry name" value="HAD_sf"/>
</dbReference>
<dbReference type="GO" id="GO:0016787">
    <property type="term" value="F:hydrolase activity"/>
    <property type="evidence" value="ECO:0007669"/>
    <property type="project" value="UniProtKB-KW"/>
</dbReference>
<keyword evidence="1" id="KW-0378">Hydrolase</keyword>
<dbReference type="InterPro" id="IPR043169">
    <property type="entry name" value="PMM_cap"/>
</dbReference>
<evidence type="ECO:0000313" key="1">
    <source>
        <dbReference type="EMBL" id="MFC4243036.1"/>
    </source>
</evidence>
<dbReference type="EMBL" id="JBHSCN010000004">
    <property type="protein sequence ID" value="MFC4243036.1"/>
    <property type="molecule type" value="Genomic_DNA"/>
</dbReference>
<sequence length="254" mass="27160">MAIGAQLIAFDLDDTLAPSKAPLPDPVAAVLARLLERVAVAVVSGGQIGQFRTQVIGRLTAATPEGLSRLHLMPVTGTQYWRFDDGDWVLRYEDGLSEDEKSAALAALEHTAREFGYWEAETWGPILEDRGSQITFSALGQQAPVAAKKAWDPTGEKKNRLAAAVQLLLPGLSVRSGGSTSIDITRAGVDKGYALERLAGVSGISIADMIFVGDRLDPAGNDYPVVRTGVRTQAVTGWPETVEYLEGLLADDID</sequence>
<name>A0ABV8Q6C6_9MICO</name>